<dbReference type="InterPro" id="IPR032675">
    <property type="entry name" value="LRR_dom_sf"/>
</dbReference>
<dbReference type="GO" id="GO:0048471">
    <property type="term" value="C:perinuclear region of cytoplasm"/>
    <property type="evidence" value="ECO:0007669"/>
    <property type="project" value="TreeGrafter"/>
</dbReference>
<dbReference type="GO" id="GO:0005096">
    <property type="term" value="F:GTPase activator activity"/>
    <property type="evidence" value="ECO:0007669"/>
    <property type="project" value="UniProtKB-KW"/>
</dbReference>
<dbReference type="GO" id="GO:0005634">
    <property type="term" value="C:nucleus"/>
    <property type="evidence" value="ECO:0007669"/>
    <property type="project" value="TreeGrafter"/>
</dbReference>
<evidence type="ECO:0000313" key="4">
    <source>
        <dbReference type="EMBL" id="OQR87733.1"/>
    </source>
</evidence>
<dbReference type="OrthoDB" id="6375174at2759"/>
<proteinExistence type="predicted"/>
<reference evidence="4 5" key="1">
    <citation type="journal article" date="2014" name="Genome Biol. Evol.">
        <title>The secreted proteins of Achlya hypogyna and Thraustotheca clavata identify the ancestral oomycete secretome and reveal gene acquisitions by horizontal gene transfer.</title>
        <authorList>
            <person name="Misner I."/>
            <person name="Blouin N."/>
            <person name="Leonard G."/>
            <person name="Richards T.A."/>
            <person name="Lane C.E."/>
        </authorList>
    </citation>
    <scope>NUCLEOTIDE SEQUENCE [LARGE SCALE GENOMIC DNA]</scope>
    <source>
        <strain evidence="4 5">ATCC 48635</strain>
    </source>
</reference>
<dbReference type="PANTHER" id="PTHR24113:SF12">
    <property type="entry name" value="RAN GTPASE-ACTIVATING PROTEIN 1"/>
    <property type="match status" value="1"/>
</dbReference>
<dbReference type="STRING" id="1202772.A0A1V9YQ03"/>
<evidence type="ECO:0000256" key="2">
    <source>
        <dbReference type="ARBA" id="ARBA00022614"/>
    </source>
</evidence>
<gene>
    <name evidence="4" type="ORF">ACHHYP_08073</name>
</gene>
<dbReference type="EMBL" id="JNBR01001424">
    <property type="protein sequence ID" value="OQR87733.1"/>
    <property type="molecule type" value="Genomic_DNA"/>
</dbReference>
<dbReference type="Gene3D" id="3.80.10.10">
    <property type="entry name" value="Ribonuclease Inhibitor"/>
    <property type="match status" value="1"/>
</dbReference>
<keyword evidence="5" id="KW-1185">Reference proteome</keyword>
<dbReference type="Proteomes" id="UP000243579">
    <property type="component" value="Unassembled WGS sequence"/>
</dbReference>
<keyword evidence="3" id="KW-0677">Repeat</keyword>
<dbReference type="GO" id="GO:0006913">
    <property type="term" value="P:nucleocytoplasmic transport"/>
    <property type="evidence" value="ECO:0007669"/>
    <property type="project" value="TreeGrafter"/>
</dbReference>
<keyword evidence="2" id="KW-0433">Leucine-rich repeat</keyword>
<keyword evidence="1" id="KW-0343">GTPase activation</keyword>
<sequence>MAALLDAKPLVPWCTDVDRYTVDLVQWQSANDLPERRLMVQRIIAMTRRHKRRAQGEDDWDEKTPSLAKRIELSLYSRAASFEEYKDINTLRRRLQSLVSLSYHEAATTKLKRKVPDADVPAPRSIRRKTSSATDAYLCANEDVVRHIYSFLDGREALRHAAVCRKAAQLLPSCVVSLRITVADLAAAFRGQHTTFLLQLPNLETLDVYHPSKTCDDMDNEAALHAWGCSELDIAMDNVGESVVSTLAAALVAGAGKKLRRLRLVSAFTNTCRENAVHALCMALLGGATPLLEDLLLGGNSFSDSGTVDVASLLRAGTLPYLVRLDLRRNYIGESGLKRIMHALGAGTCPKLKYLCMGGNIITDNSVAPVIALLSSTLCPQLRFLGLEDNFISARGVQSIIQAAVSGGMMPKLHKVTNASTTSLAA</sequence>
<evidence type="ECO:0000256" key="1">
    <source>
        <dbReference type="ARBA" id="ARBA00022468"/>
    </source>
</evidence>
<dbReference type="InterPro" id="IPR027038">
    <property type="entry name" value="RanGap"/>
</dbReference>
<dbReference type="GO" id="GO:0005829">
    <property type="term" value="C:cytosol"/>
    <property type="evidence" value="ECO:0007669"/>
    <property type="project" value="TreeGrafter"/>
</dbReference>
<name>A0A1V9YQ03_ACHHY</name>
<accession>A0A1V9YQ03</accession>
<dbReference type="PANTHER" id="PTHR24113">
    <property type="entry name" value="RAN GTPASE-ACTIVATING PROTEIN 1"/>
    <property type="match status" value="1"/>
</dbReference>
<comment type="caution">
    <text evidence="4">The sequence shown here is derived from an EMBL/GenBank/DDBJ whole genome shotgun (WGS) entry which is preliminary data.</text>
</comment>
<dbReference type="AlphaFoldDB" id="A0A1V9YQ03"/>
<protein>
    <submittedName>
        <fullName evidence="4">Uncharacterized protein</fullName>
    </submittedName>
</protein>
<dbReference type="SUPFAM" id="SSF52047">
    <property type="entry name" value="RNI-like"/>
    <property type="match status" value="1"/>
</dbReference>
<dbReference type="GO" id="GO:0031267">
    <property type="term" value="F:small GTPase binding"/>
    <property type="evidence" value="ECO:0007669"/>
    <property type="project" value="TreeGrafter"/>
</dbReference>
<organism evidence="4 5">
    <name type="scientific">Achlya hypogyna</name>
    <name type="common">Oomycete</name>
    <name type="synonym">Protoachlya hypogyna</name>
    <dbReference type="NCBI Taxonomy" id="1202772"/>
    <lineage>
        <taxon>Eukaryota</taxon>
        <taxon>Sar</taxon>
        <taxon>Stramenopiles</taxon>
        <taxon>Oomycota</taxon>
        <taxon>Saprolegniomycetes</taxon>
        <taxon>Saprolegniales</taxon>
        <taxon>Achlyaceae</taxon>
        <taxon>Achlya</taxon>
    </lineage>
</organism>
<evidence type="ECO:0000313" key="5">
    <source>
        <dbReference type="Proteomes" id="UP000243579"/>
    </source>
</evidence>
<evidence type="ECO:0000256" key="3">
    <source>
        <dbReference type="ARBA" id="ARBA00022737"/>
    </source>
</evidence>